<dbReference type="InterPro" id="IPR015404">
    <property type="entry name" value="Vps5_C"/>
</dbReference>
<dbReference type="PANTHER" id="PTHR45949:SF2">
    <property type="entry name" value="SORTING NEXIN-4"/>
    <property type="match status" value="1"/>
</dbReference>
<comment type="caution">
    <text evidence="11">The sequence shown here is derived from an EMBL/GenBank/DDBJ whole genome shotgun (WGS) entry which is preliminary data.</text>
</comment>
<evidence type="ECO:0000256" key="3">
    <source>
        <dbReference type="ARBA" id="ARBA00010883"/>
    </source>
</evidence>
<proteinExistence type="inferred from homology"/>
<dbReference type="Gene3D" id="3.30.1520.10">
    <property type="entry name" value="Phox-like domain"/>
    <property type="match status" value="1"/>
</dbReference>
<dbReference type="Pfam" id="PF09325">
    <property type="entry name" value="Vps5"/>
    <property type="match status" value="1"/>
</dbReference>
<dbReference type="SUPFAM" id="SSF103657">
    <property type="entry name" value="BAR/IMD domain-like"/>
    <property type="match status" value="1"/>
</dbReference>
<evidence type="ECO:0000256" key="6">
    <source>
        <dbReference type="ARBA" id="ARBA00023121"/>
    </source>
</evidence>
<dbReference type="InterPro" id="IPR027267">
    <property type="entry name" value="AH/BAR_dom_sf"/>
</dbReference>
<gene>
    <name evidence="11" type="ORF">RUM44_000298</name>
</gene>
<evidence type="ECO:0000256" key="8">
    <source>
        <dbReference type="SAM" id="Coils"/>
    </source>
</evidence>
<name>A0ABR1B544_POLSC</name>
<dbReference type="Pfam" id="PF00787">
    <property type="entry name" value="PX"/>
    <property type="match status" value="1"/>
</dbReference>
<evidence type="ECO:0000313" key="11">
    <source>
        <dbReference type="EMBL" id="KAK6635049.1"/>
    </source>
</evidence>
<dbReference type="Proteomes" id="UP001359485">
    <property type="component" value="Unassembled WGS sequence"/>
</dbReference>
<dbReference type="Gene3D" id="1.20.1270.60">
    <property type="entry name" value="Arfaptin homology (AH) domain/BAR domain"/>
    <property type="match status" value="1"/>
</dbReference>
<dbReference type="PANTHER" id="PTHR45949">
    <property type="entry name" value="SORTING NEXIN-4"/>
    <property type="match status" value="1"/>
</dbReference>
<dbReference type="PROSITE" id="PS50195">
    <property type="entry name" value="PX"/>
    <property type="match status" value="1"/>
</dbReference>
<sequence>MAESVECDNSDNLETDKTDSLITEKTLSLDGITVTSLSQEGSVVASPSIESFSTLPEAEGSLNFSDESPDLVVRIDTPEKHFDLLDTYITFKVTTKTKRPEFKLNSYSVKRRYNDFAWLRQNLISEYPTHIVPPIPVKHSLIEQLDRYGKEFVTTRMNGLQTFLTRLVKHPILSCSTSFTVFLTANNEEFQYHKKVTAGGLFSKISDSINNLSTMYIEARRSPELNKLNEYLTILPEKLSHLCKISQRIYKERTEEAADLAELKSVFQYWAGSESDLTDPLCEMASAIDKVRQSVESELLNTENLFLFQPIKDYLLYIVAIKETLERRDNIEINYLHQLDNLEKKKQEKEELEAEGNDYSLLTSWAKSSAETKSERLEKLNQVIPQYQQQVEEARDKLEIANENIRSDLERWNQERKNDLKNILITFADMHINHYERCLRAWNEVDIQNPETSRPVSRKSIPTQKSQNS</sequence>
<reference evidence="11 12" key="1">
    <citation type="submission" date="2023-09" db="EMBL/GenBank/DDBJ databases">
        <title>Genomes of two closely related lineages of the louse Polyplax serrata with different host specificities.</title>
        <authorList>
            <person name="Martinu J."/>
            <person name="Tarabai H."/>
            <person name="Stefka J."/>
            <person name="Hypsa V."/>
        </authorList>
    </citation>
    <scope>NUCLEOTIDE SEQUENCE [LARGE SCALE GENOMIC DNA]</scope>
    <source>
        <strain evidence="11">98ZLc_SE</strain>
    </source>
</reference>
<feature type="region of interest" description="Disordered" evidence="9">
    <location>
        <begin position="449"/>
        <end position="469"/>
    </location>
</feature>
<accession>A0ABR1B544</accession>
<evidence type="ECO:0000256" key="7">
    <source>
        <dbReference type="ARBA" id="ARBA00023136"/>
    </source>
</evidence>
<protein>
    <recommendedName>
        <fullName evidence="10">PX domain-containing protein</fullName>
    </recommendedName>
</protein>
<keyword evidence="5" id="KW-0963">Cytoplasm</keyword>
<dbReference type="SMART" id="SM00312">
    <property type="entry name" value="PX"/>
    <property type="match status" value="1"/>
</dbReference>
<feature type="coiled-coil region" evidence="8">
    <location>
        <begin position="332"/>
        <end position="422"/>
    </location>
</feature>
<keyword evidence="6" id="KW-0446">Lipid-binding</keyword>
<evidence type="ECO:0000256" key="1">
    <source>
        <dbReference type="ARBA" id="ARBA00004184"/>
    </source>
</evidence>
<comment type="similarity">
    <text evidence="3">Belongs to the sorting nexin family.</text>
</comment>
<evidence type="ECO:0000313" key="12">
    <source>
        <dbReference type="Proteomes" id="UP001359485"/>
    </source>
</evidence>
<keyword evidence="8" id="KW-0175">Coiled coil</keyword>
<evidence type="ECO:0000256" key="2">
    <source>
        <dbReference type="ARBA" id="ARBA00004496"/>
    </source>
</evidence>
<evidence type="ECO:0000256" key="5">
    <source>
        <dbReference type="ARBA" id="ARBA00022490"/>
    </source>
</evidence>
<dbReference type="EMBL" id="JAWJWF010000003">
    <property type="protein sequence ID" value="KAK6635049.1"/>
    <property type="molecule type" value="Genomic_DNA"/>
</dbReference>
<dbReference type="CDD" id="cd06860">
    <property type="entry name" value="PX_SNX7_30_like"/>
    <property type="match status" value="1"/>
</dbReference>
<dbReference type="InterPro" id="IPR036871">
    <property type="entry name" value="PX_dom_sf"/>
</dbReference>
<evidence type="ECO:0000259" key="10">
    <source>
        <dbReference type="PROSITE" id="PS50195"/>
    </source>
</evidence>
<keyword evidence="4" id="KW-0813">Transport</keyword>
<dbReference type="InterPro" id="IPR001683">
    <property type="entry name" value="PX_dom"/>
</dbReference>
<organism evidence="11 12">
    <name type="scientific">Polyplax serrata</name>
    <name type="common">Common mouse louse</name>
    <dbReference type="NCBI Taxonomy" id="468196"/>
    <lineage>
        <taxon>Eukaryota</taxon>
        <taxon>Metazoa</taxon>
        <taxon>Ecdysozoa</taxon>
        <taxon>Arthropoda</taxon>
        <taxon>Hexapoda</taxon>
        <taxon>Insecta</taxon>
        <taxon>Pterygota</taxon>
        <taxon>Neoptera</taxon>
        <taxon>Paraneoptera</taxon>
        <taxon>Psocodea</taxon>
        <taxon>Troctomorpha</taxon>
        <taxon>Phthiraptera</taxon>
        <taxon>Anoplura</taxon>
        <taxon>Polyplacidae</taxon>
        <taxon>Polyplax</taxon>
    </lineage>
</organism>
<dbReference type="SUPFAM" id="SSF64268">
    <property type="entry name" value="PX domain"/>
    <property type="match status" value="1"/>
</dbReference>
<keyword evidence="7" id="KW-0472">Membrane</keyword>
<evidence type="ECO:0000256" key="4">
    <source>
        <dbReference type="ARBA" id="ARBA00022448"/>
    </source>
</evidence>
<comment type="subcellular location">
    <subcellularLocation>
        <location evidence="2">Cytoplasm</location>
    </subcellularLocation>
    <subcellularLocation>
        <location evidence="1">Endomembrane system</location>
        <topology evidence="1">Peripheral membrane protein</topology>
    </subcellularLocation>
</comment>
<feature type="domain" description="PX" evidence="10">
    <location>
        <begin position="69"/>
        <end position="189"/>
    </location>
</feature>
<evidence type="ECO:0000256" key="9">
    <source>
        <dbReference type="SAM" id="MobiDB-lite"/>
    </source>
</evidence>
<keyword evidence="12" id="KW-1185">Reference proteome</keyword>